<keyword evidence="2" id="KW-1185">Reference proteome</keyword>
<proteinExistence type="predicted"/>
<gene>
    <name evidence="1" type="ORF">Hypma_010939</name>
</gene>
<evidence type="ECO:0000313" key="1">
    <source>
        <dbReference type="EMBL" id="RDB21947.1"/>
    </source>
</evidence>
<name>A0A369JN33_HYPMA</name>
<comment type="caution">
    <text evidence="1">The sequence shown here is derived from an EMBL/GenBank/DDBJ whole genome shotgun (WGS) entry which is preliminary data.</text>
</comment>
<dbReference type="EMBL" id="LUEZ02000053">
    <property type="protein sequence ID" value="RDB21947.1"/>
    <property type="molecule type" value="Genomic_DNA"/>
</dbReference>
<dbReference type="InParanoid" id="A0A369JN33"/>
<evidence type="ECO:0000313" key="2">
    <source>
        <dbReference type="Proteomes" id="UP000076154"/>
    </source>
</evidence>
<dbReference type="Proteomes" id="UP000076154">
    <property type="component" value="Unassembled WGS sequence"/>
</dbReference>
<sequence>MNGYSHLSPLTRISNEVLDLFIQPLDKQTLLAICTGVGKRISSIATRHLYRSITIERDTRILLDCLATLSTDEKRAELVRSLTVVWWFQGNHNGCILLEDYAVQLKALLKCVKRLTHLDLQLCPGDKLGNLVDSGYLFNLSSFSTTAYMDNSFNDFLMCQLNLKQLWLGCLHSDGFLKLSLSQVKVLHWGSDASPRIIEVALQLWPTLEEIDGDITKDDWRWEEVIKKLASFVGSVSLRIPVDVHAHVLVTITAQLFSLGPASSRVRVGVLFNVFLPLLNDQRPSKCIAIGTTEQTTA</sequence>
<dbReference type="AlphaFoldDB" id="A0A369JN33"/>
<organism evidence="1 2">
    <name type="scientific">Hypsizygus marmoreus</name>
    <name type="common">White beech mushroom</name>
    <name type="synonym">Agaricus marmoreus</name>
    <dbReference type="NCBI Taxonomy" id="39966"/>
    <lineage>
        <taxon>Eukaryota</taxon>
        <taxon>Fungi</taxon>
        <taxon>Dikarya</taxon>
        <taxon>Basidiomycota</taxon>
        <taxon>Agaricomycotina</taxon>
        <taxon>Agaricomycetes</taxon>
        <taxon>Agaricomycetidae</taxon>
        <taxon>Agaricales</taxon>
        <taxon>Tricholomatineae</taxon>
        <taxon>Lyophyllaceae</taxon>
        <taxon>Hypsizygus</taxon>
    </lineage>
</organism>
<protein>
    <recommendedName>
        <fullName evidence="3">F-box domain-containing protein</fullName>
    </recommendedName>
</protein>
<reference evidence="1" key="1">
    <citation type="submission" date="2018-04" db="EMBL/GenBank/DDBJ databases">
        <title>Whole genome sequencing of Hypsizygus marmoreus.</title>
        <authorList>
            <person name="Choi I.-G."/>
            <person name="Min B."/>
            <person name="Kim J.-G."/>
            <person name="Kim S."/>
            <person name="Oh Y.-L."/>
            <person name="Kong W.-S."/>
            <person name="Park H."/>
            <person name="Jeong J."/>
            <person name="Song E.-S."/>
        </authorList>
    </citation>
    <scope>NUCLEOTIDE SEQUENCE [LARGE SCALE GENOMIC DNA]</scope>
    <source>
        <strain evidence="1">51987-8</strain>
    </source>
</reference>
<accession>A0A369JN33</accession>
<evidence type="ECO:0008006" key="3">
    <source>
        <dbReference type="Google" id="ProtNLM"/>
    </source>
</evidence>